<proteinExistence type="inferred from homology"/>
<feature type="domain" description="Peptidase M16 N-terminal" evidence="2">
    <location>
        <begin position="12"/>
        <end position="158"/>
    </location>
</feature>
<dbReference type="AlphaFoldDB" id="A0A381XQ62"/>
<dbReference type="InterPro" id="IPR007863">
    <property type="entry name" value="Peptidase_M16_C"/>
</dbReference>
<dbReference type="InterPro" id="IPR001431">
    <property type="entry name" value="Pept_M16_Zn_BS"/>
</dbReference>
<organism evidence="4">
    <name type="scientific">marine metagenome</name>
    <dbReference type="NCBI Taxonomy" id="408172"/>
    <lineage>
        <taxon>unclassified sequences</taxon>
        <taxon>metagenomes</taxon>
        <taxon>ecological metagenomes</taxon>
    </lineage>
</organism>
<dbReference type="GO" id="GO:0004222">
    <property type="term" value="F:metalloendopeptidase activity"/>
    <property type="evidence" value="ECO:0007669"/>
    <property type="project" value="InterPro"/>
</dbReference>
<dbReference type="Gene3D" id="3.30.830.10">
    <property type="entry name" value="Metalloenzyme, LuxS/M16 peptidase-like"/>
    <property type="match status" value="2"/>
</dbReference>
<dbReference type="Pfam" id="PF05193">
    <property type="entry name" value="Peptidase_M16_C"/>
    <property type="match status" value="1"/>
</dbReference>
<dbReference type="GO" id="GO:0006508">
    <property type="term" value="P:proteolysis"/>
    <property type="evidence" value="ECO:0007669"/>
    <property type="project" value="InterPro"/>
</dbReference>
<dbReference type="PANTHER" id="PTHR11851:SF49">
    <property type="entry name" value="MITOCHONDRIAL-PROCESSING PEPTIDASE SUBUNIT ALPHA"/>
    <property type="match status" value="1"/>
</dbReference>
<evidence type="ECO:0000259" key="2">
    <source>
        <dbReference type="Pfam" id="PF00675"/>
    </source>
</evidence>
<feature type="domain" description="Peptidase M16 C-terminal" evidence="3">
    <location>
        <begin position="165"/>
        <end position="318"/>
    </location>
</feature>
<gene>
    <name evidence="4" type="ORF">METZ01_LOCUS119486</name>
</gene>
<dbReference type="InterPro" id="IPR050361">
    <property type="entry name" value="MPP/UQCRC_Complex"/>
</dbReference>
<evidence type="ECO:0000256" key="1">
    <source>
        <dbReference type="ARBA" id="ARBA00007261"/>
    </source>
</evidence>
<evidence type="ECO:0000259" key="3">
    <source>
        <dbReference type="Pfam" id="PF05193"/>
    </source>
</evidence>
<evidence type="ECO:0000313" key="4">
    <source>
        <dbReference type="EMBL" id="SVA66632.1"/>
    </source>
</evidence>
<sequence length="318" mass="35652">MHKISTLDNGLRIVTQNMPSLETVSMGIWNSVGGRDELENINGVAHLLEHMAFKGTTKRSALEIAETIENVGGDINAYTSKEITAYYVKLIAEDLPLGIDILTDILQNSIFAEKELNRERGVIIQEIGMYLDSPDEMIFDYWQEKAFPNQPIGRSILGKTDIIKNISRDEVKNFMMSHYNPNKMIISAAGKISHDEFVEAIKKSCTNLPQGTANGRLQASYQAGEYREQKKLEQIHLLLGFEGIDYHHDDYYSLMIYSSLLGGGMSSRLFQEIREKRGLVYGISSFSSAYSDTGVFGIYLGTGDSQIKELIPVLCDQL</sequence>
<dbReference type="InterPro" id="IPR011765">
    <property type="entry name" value="Pept_M16_N"/>
</dbReference>
<dbReference type="FunFam" id="3.30.830.10:FF:000008">
    <property type="entry name" value="Mitochondrial-processing peptidase subunit beta"/>
    <property type="match status" value="1"/>
</dbReference>
<dbReference type="InterPro" id="IPR011249">
    <property type="entry name" value="Metalloenz_LuxS/M16"/>
</dbReference>
<protein>
    <recommendedName>
        <fullName evidence="5">Peptidase M16 N-terminal domain-containing protein</fullName>
    </recommendedName>
</protein>
<evidence type="ECO:0008006" key="5">
    <source>
        <dbReference type="Google" id="ProtNLM"/>
    </source>
</evidence>
<accession>A0A381XQ62</accession>
<dbReference type="EMBL" id="UINC01015905">
    <property type="protein sequence ID" value="SVA66632.1"/>
    <property type="molecule type" value="Genomic_DNA"/>
</dbReference>
<dbReference type="SUPFAM" id="SSF63411">
    <property type="entry name" value="LuxS/MPP-like metallohydrolase"/>
    <property type="match status" value="2"/>
</dbReference>
<dbReference type="PANTHER" id="PTHR11851">
    <property type="entry name" value="METALLOPROTEASE"/>
    <property type="match status" value="1"/>
</dbReference>
<dbReference type="GO" id="GO:0046872">
    <property type="term" value="F:metal ion binding"/>
    <property type="evidence" value="ECO:0007669"/>
    <property type="project" value="InterPro"/>
</dbReference>
<name>A0A381XQ62_9ZZZZ</name>
<dbReference type="Pfam" id="PF00675">
    <property type="entry name" value="Peptidase_M16"/>
    <property type="match status" value="1"/>
</dbReference>
<comment type="similarity">
    <text evidence="1">Belongs to the peptidase M16 family.</text>
</comment>
<feature type="non-terminal residue" evidence="4">
    <location>
        <position position="318"/>
    </location>
</feature>
<reference evidence="4" key="1">
    <citation type="submission" date="2018-05" db="EMBL/GenBank/DDBJ databases">
        <authorList>
            <person name="Lanie J.A."/>
            <person name="Ng W.-L."/>
            <person name="Kazmierczak K.M."/>
            <person name="Andrzejewski T.M."/>
            <person name="Davidsen T.M."/>
            <person name="Wayne K.J."/>
            <person name="Tettelin H."/>
            <person name="Glass J.I."/>
            <person name="Rusch D."/>
            <person name="Podicherti R."/>
            <person name="Tsui H.-C.T."/>
            <person name="Winkler M.E."/>
        </authorList>
    </citation>
    <scope>NUCLEOTIDE SEQUENCE</scope>
</reference>
<dbReference type="PROSITE" id="PS00143">
    <property type="entry name" value="INSULINASE"/>
    <property type="match status" value="1"/>
</dbReference>